<reference evidence="3" key="1">
    <citation type="submission" date="2020-12" db="EMBL/GenBank/DDBJ databases">
        <title>WGS assembly of Carya illinoinensis cv. Pawnee.</title>
        <authorList>
            <person name="Platts A."/>
            <person name="Shu S."/>
            <person name="Wright S."/>
            <person name="Barry K."/>
            <person name="Edger P."/>
            <person name="Pires J.C."/>
            <person name="Schmutz J."/>
        </authorList>
    </citation>
    <scope>NUCLEOTIDE SEQUENCE</scope>
    <source>
        <tissue evidence="3">Leaf</tissue>
    </source>
</reference>
<evidence type="ECO:0000313" key="4">
    <source>
        <dbReference type="Proteomes" id="UP000811609"/>
    </source>
</evidence>
<evidence type="ECO:0000259" key="2">
    <source>
        <dbReference type="Pfam" id="PF14303"/>
    </source>
</evidence>
<dbReference type="PANTHER" id="PTHR45125">
    <property type="entry name" value="F21J9.4-RELATED"/>
    <property type="match status" value="1"/>
</dbReference>
<name>A0A8T1NTT7_CARIL</name>
<dbReference type="AlphaFoldDB" id="A0A8T1NTT7"/>
<accession>A0A8T1NTT7</accession>
<feature type="domain" description="No apical meristem-associated C-terminal" evidence="2">
    <location>
        <begin position="144"/>
        <end position="328"/>
    </location>
</feature>
<proteinExistence type="predicted"/>
<dbReference type="Proteomes" id="UP000811609">
    <property type="component" value="Chromosome 12"/>
</dbReference>
<comment type="caution">
    <text evidence="3">The sequence shown here is derived from an EMBL/GenBank/DDBJ whole genome shotgun (WGS) entry which is preliminary data.</text>
</comment>
<dbReference type="InterPro" id="IPR029466">
    <property type="entry name" value="NAM-associated_C"/>
</dbReference>
<protein>
    <recommendedName>
        <fullName evidence="2">No apical meristem-associated C-terminal domain-containing protein</fullName>
    </recommendedName>
</protein>
<keyword evidence="1" id="KW-0175">Coiled coil</keyword>
<evidence type="ECO:0000313" key="3">
    <source>
        <dbReference type="EMBL" id="KAG6632832.1"/>
    </source>
</evidence>
<dbReference type="Pfam" id="PF14303">
    <property type="entry name" value="NAM-associated"/>
    <property type="match status" value="1"/>
</dbReference>
<gene>
    <name evidence="3" type="ORF">CIPAW_12G006100</name>
</gene>
<organism evidence="3 4">
    <name type="scientific">Carya illinoinensis</name>
    <name type="common">Pecan</name>
    <dbReference type="NCBI Taxonomy" id="32201"/>
    <lineage>
        <taxon>Eukaryota</taxon>
        <taxon>Viridiplantae</taxon>
        <taxon>Streptophyta</taxon>
        <taxon>Embryophyta</taxon>
        <taxon>Tracheophyta</taxon>
        <taxon>Spermatophyta</taxon>
        <taxon>Magnoliopsida</taxon>
        <taxon>eudicotyledons</taxon>
        <taxon>Gunneridae</taxon>
        <taxon>Pentapetalae</taxon>
        <taxon>rosids</taxon>
        <taxon>fabids</taxon>
        <taxon>Fagales</taxon>
        <taxon>Juglandaceae</taxon>
        <taxon>Carya</taxon>
    </lineage>
</organism>
<dbReference type="PANTHER" id="PTHR45125:SF3">
    <property type="entry name" value="NO-APICAL-MERISTEM-ASSOCIATED CARBOXY-TERMINAL DOMAIN PROTEIN"/>
    <property type="match status" value="1"/>
</dbReference>
<keyword evidence="4" id="KW-1185">Reference proteome</keyword>
<feature type="coiled-coil region" evidence="1">
    <location>
        <begin position="257"/>
        <end position="304"/>
    </location>
</feature>
<evidence type="ECO:0000256" key="1">
    <source>
        <dbReference type="SAM" id="Coils"/>
    </source>
</evidence>
<sequence>MDSQDPRHMYFTNLLSQDPQLNLTYGGQSGNSLMTVDDSPPLPHNDPIGVRKSIRGANFTPEEDKLLAFTRLNCSLDQFKETINDWTIKSLIHWWSVIQKATNKFCTKLTQVEGLNQSGMIDFLFTCKFDKAKVMYQSLDKCFFQFEHCWHLLKDQPKWIWHSTKEDLKRRKMMSTSLIPTQCSGAMVDSVFDLETDNVIDNDVTELDRPMGRKVEKGKRKAQGRQAEENFVLRKMKYTLLEESQYDKEKEGKKMCLKDERLRLEAKKMENDRENELNKIRQEGERLMLEAEKLELAKKEADQRFMMMDLSAMPSMQRLYFQQLQWKIIARRNAAADLD</sequence>
<dbReference type="EMBL" id="CM031820">
    <property type="protein sequence ID" value="KAG6632832.1"/>
    <property type="molecule type" value="Genomic_DNA"/>
</dbReference>